<accession>A0A1A8DN51</accession>
<organism evidence="1">
    <name type="scientific">Nothobranchius kadleci</name>
    <name type="common">African annual killifish</name>
    <dbReference type="NCBI Taxonomy" id="1051664"/>
    <lineage>
        <taxon>Eukaryota</taxon>
        <taxon>Metazoa</taxon>
        <taxon>Chordata</taxon>
        <taxon>Craniata</taxon>
        <taxon>Vertebrata</taxon>
        <taxon>Euteleostomi</taxon>
        <taxon>Actinopterygii</taxon>
        <taxon>Neopterygii</taxon>
        <taxon>Teleostei</taxon>
        <taxon>Neoteleostei</taxon>
        <taxon>Acanthomorphata</taxon>
        <taxon>Ovalentaria</taxon>
        <taxon>Atherinomorphae</taxon>
        <taxon>Cyprinodontiformes</taxon>
        <taxon>Nothobranchiidae</taxon>
        <taxon>Nothobranchius</taxon>
    </lineage>
</organism>
<dbReference type="EMBL" id="HAEA01005799">
    <property type="protein sequence ID" value="SBQ34279.1"/>
    <property type="molecule type" value="Transcribed_RNA"/>
</dbReference>
<protein>
    <submittedName>
        <fullName evidence="1">Uncharacterized protein</fullName>
    </submittedName>
</protein>
<sequence>QITPAVSELPLQQNATESSLSVEYVKFPPTAKGSHVFVVFFLFVSTSL</sequence>
<gene>
    <name evidence="1" type="primary">Nfu_g_1_022673</name>
</gene>
<reference evidence="1" key="2">
    <citation type="submission" date="2016-06" db="EMBL/GenBank/DDBJ databases">
        <title>The genome of a short-lived fish provides insights into sex chromosome evolution and the genetic control of aging.</title>
        <authorList>
            <person name="Reichwald K."/>
            <person name="Felder M."/>
            <person name="Petzold A."/>
            <person name="Koch P."/>
            <person name="Groth M."/>
            <person name="Platzer M."/>
        </authorList>
    </citation>
    <scope>NUCLEOTIDE SEQUENCE</scope>
    <source>
        <tissue evidence="1">Brain</tissue>
    </source>
</reference>
<reference evidence="1" key="1">
    <citation type="submission" date="2016-05" db="EMBL/GenBank/DDBJ databases">
        <authorList>
            <person name="Lavstsen T."/>
            <person name="Jespersen J.S."/>
        </authorList>
    </citation>
    <scope>NUCLEOTIDE SEQUENCE</scope>
    <source>
        <tissue evidence="1">Brain</tissue>
    </source>
</reference>
<feature type="non-terminal residue" evidence="1">
    <location>
        <position position="48"/>
    </location>
</feature>
<evidence type="ECO:0000313" key="1">
    <source>
        <dbReference type="EMBL" id="SBQ34279.1"/>
    </source>
</evidence>
<dbReference type="AlphaFoldDB" id="A0A1A8DN51"/>
<feature type="non-terminal residue" evidence="1">
    <location>
        <position position="1"/>
    </location>
</feature>
<name>A0A1A8DN51_NOTKA</name>
<proteinExistence type="predicted"/>